<feature type="region of interest" description="Disordered" evidence="2">
    <location>
        <begin position="246"/>
        <end position="279"/>
    </location>
</feature>
<feature type="compositionally biased region" description="Low complexity" evidence="2">
    <location>
        <begin position="247"/>
        <end position="266"/>
    </location>
</feature>
<evidence type="ECO:0000313" key="5">
    <source>
        <dbReference type="Proteomes" id="UP000191931"/>
    </source>
</evidence>
<keyword evidence="3" id="KW-0812">Transmembrane</keyword>
<name>A0A1W1HCZ9_9BACT</name>
<reference evidence="4 5" key="1">
    <citation type="submission" date="2017-03" db="EMBL/GenBank/DDBJ databases">
        <authorList>
            <person name="Afonso C.L."/>
            <person name="Miller P.J."/>
            <person name="Scott M.A."/>
            <person name="Spackman E."/>
            <person name="Goraichik I."/>
            <person name="Dimitrov K.M."/>
            <person name="Suarez D.L."/>
            <person name="Swayne D.E."/>
        </authorList>
    </citation>
    <scope>NUCLEOTIDE SEQUENCE [LARGE SCALE GENOMIC DNA]</scope>
    <source>
        <strain evidence="4">PRJEB14757</strain>
    </source>
</reference>
<evidence type="ECO:0000256" key="3">
    <source>
        <dbReference type="SAM" id="Phobius"/>
    </source>
</evidence>
<feature type="coiled-coil region" evidence="1">
    <location>
        <begin position="388"/>
        <end position="422"/>
    </location>
</feature>
<evidence type="ECO:0000256" key="2">
    <source>
        <dbReference type="SAM" id="MobiDB-lite"/>
    </source>
</evidence>
<gene>
    <name evidence="4" type="ORF">MTBBW1_2200028</name>
</gene>
<dbReference type="Proteomes" id="UP000191931">
    <property type="component" value="Unassembled WGS sequence"/>
</dbReference>
<accession>A0A1W1HCZ9</accession>
<dbReference type="Pfam" id="PF05137">
    <property type="entry name" value="PilN"/>
    <property type="match status" value="1"/>
</dbReference>
<keyword evidence="3" id="KW-0472">Membrane</keyword>
<organism evidence="4 5">
    <name type="scientific">Desulfamplus magnetovallimortis</name>
    <dbReference type="NCBI Taxonomy" id="1246637"/>
    <lineage>
        <taxon>Bacteria</taxon>
        <taxon>Pseudomonadati</taxon>
        <taxon>Thermodesulfobacteriota</taxon>
        <taxon>Desulfobacteria</taxon>
        <taxon>Desulfobacterales</taxon>
        <taxon>Desulfobacteraceae</taxon>
        <taxon>Desulfamplus</taxon>
    </lineage>
</organism>
<keyword evidence="3" id="KW-1133">Transmembrane helix</keyword>
<dbReference type="InterPro" id="IPR052534">
    <property type="entry name" value="Extracell_DNA_Util/SecSys_Comp"/>
</dbReference>
<proteinExistence type="predicted"/>
<dbReference type="PANTHER" id="PTHR40278:SF1">
    <property type="entry name" value="DNA UTILIZATION PROTEIN HOFN"/>
    <property type="match status" value="1"/>
</dbReference>
<keyword evidence="1" id="KW-0175">Coiled coil</keyword>
<dbReference type="AlphaFoldDB" id="A0A1W1HCZ9"/>
<dbReference type="EMBL" id="FWEV01000136">
    <property type="protein sequence ID" value="SLM30374.1"/>
    <property type="molecule type" value="Genomic_DNA"/>
</dbReference>
<dbReference type="PANTHER" id="PTHR40278">
    <property type="entry name" value="DNA UTILIZATION PROTEIN HOFN"/>
    <property type="match status" value="1"/>
</dbReference>
<dbReference type="Gene3D" id="3.30.420.40">
    <property type="match status" value="2"/>
</dbReference>
<keyword evidence="5" id="KW-1185">Reference proteome</keyword>
<evidence type="ECO:0000313" key="4">
    <source>
        <dbReference type="EMBL" id="SLM30374.1"/>
    </source>
</evidence>
<dbReference type="InterPro" id="IPR007813">
    <property type="entry name" value="PilN"/>
</dbReference>
<dbReference type="STRING" id="1246637.MTBBW1_2200028"/>
<evidence type="ECO:0000256" key="1">
    <source>
        <dbReference type="SAM" id="Coils"/>
    </source>
</evidence>
<sequence length="525" mass="58170">MRKESTETGINRGKNLFKKKLLGIYCDRDALHYVSMTNGIFGGCSLKSPASGIPAFDRRKGNGYAHLKEFLKEIPEDSSRVIYLAIPRSRVFTREISLPAMPVEDALLSVQNSLAIYSHLSPDAIYYDLIVTEEDTDTLNILLFYASKDEMDRYAEIFSETGHDSSLKAIFPLSYGVSLVLGAGVPGAESGGMLFSLDQESIFELVVLKDAKMRFSMSLSGDSEEEKQIVISTLQQRFPFLSKDGKVSPVLSKDSSSSPVLSKGSSFPTLSQDSSSSPVLLKDASSPSVLSKDSNSSPETVTIIKPVDASDAFRASAENHRKFKKFPPFELNRASAALAHHFLGVQQISLDDQPVKIRVFNPIYYILPIICIIAVSLYFVSVKMDTKLEVARANLAETREQVTRLEGELAPLQEQIDTLKKASKFKTDVEQFMQSRPALYTAINEIAELVPEGTWFSNLTFNGNSLILRGRGEDALKIVELLRSSDIFSDVMLKGSVNRRNTGDEHFTVSLELKQNLLREQGDTL</sequence>
<dbReference type="Gene3D" id="3.30.1490.300">
    <property type="match status" value="1"/>
</dbReference>
<feature type="compositionally biased region" description="Polar residues" evidence="2">
    <location>
        <begin position="267"/>
        <end position="278"/>
    </location>
</feature>
<protein>
    <recommendedName>
        <fullName evidence="6">Fimbrial assembly family protein</fullName>
    </recommendedName>
</protein>
<feature type="transmembrane region" description="Helical" evidence="3">
    <location>
        <begin position="363"/>
        <end position="382"/>
    </location>
</feature>
<evidence type="ECO:0008006" key="6">
    <source>
        <dbReference type="Google" id="ProtNLM"/>
    </source>
</evidence>